<gene>
    <name evidence="2" type="primary">pilL</name>
    <name evidence="2" type="ordered locus">GOX2624</name>
</gene>
<dbReference type="EMBL" id="CP000004">
    <property type="protein sequence ID" value="AAW59688.1"/>
    <property type="molecule type" value="Genomic_DNA"/>
</dbReference>
<dbReference type="Proteomes" id="UP000006375">
    <property type="component" value="Plasmid pGOX1"/>
</dbReference>
<evidence type="ECO:0000259" key="1">
    <source>
        <dbReference type="Pfam" id="PF10671"/>
    </source>
</evidence>
<dbReference type="KEGG" id="gox:GOX2624"/>
<keyword evidence="2" id="KW-0614">Plasmid</keyword>
<dbReference type="PROSITE" id="PS51257">
    <property type="entry name" value="PROKAR_LIPOPROTEIN"/>
    <property type="match status" value="1"/>
</dbReference>
<proteinExistence type="predicted"/>
<name>Q5HXR5_GLUOX</name>
<dbReference type="AlphaFoldDB" id="Q5HXR5"/>
<protein>
    <submittedName>
        <fullName evidence="2">PilL</fullName>
    </submittedName>
</protein>
<dbReference type="InterPro" id="IPR018927">
    <property type="entry name" value="Pilus_synth_Q_C"/>
</dbReference>
<geneLocation type="plasmid" evidence="2 3">
    <name>pGOX1</name>
</geneLocation>
<evidence type="ECO:0000313" key="2">
    <source>
        <dbReference type="EMBL" id="AAW59688.1"/>
    </source>
</evidence>
<reference evidence="2 3" key="1">
    <citation type="journal article" date="2005" name="Nat. Biotechnol.">
        <title>Complete genome sequence of the acetic acid bacterium Gluconobacter oxydans.</title>
        <authorList>
            <person name="Prust C."/>
            <person name="Hoffmeister M."/>
            <person name="Liesegang H."/>
            <person name="Wiezer A."/>
            <person name="Fricke W.F."/>
            <person name="Ehrenreich A."/>
            <person name="Gottschalk G."/>
            <person name="Deppenmeier U."/>
        </authorList>
    </citation>
    <scope>NUCLEOTIDE SEQUENCE [LARGE SCALE GENOMIC DNA]</scope>
    <source>
        <strain evidence="3">621H</strain>
        <plasmid evidence="3">Plasmid pGOX1</plasmid>
    </source>
</reference>
<feature type="domain" description="Toxin co-regulated pilus biosynthesis protein Q C-terminal" evidence="1">
    <location>
        <begin position="222"/>
        <end position="308"/>
    </location>
</feature>
<dbReference type="HOGENOM" id="CLU_887855_0_0_5"/>
<sequence length="313" mass="33179">MTRRPYAPIAASVLAFLSACTEVPPSQTSHVSGANFRDTSALTVFIADILANSLDAGRTVVRLAPYTGPDDAQAQTLLTDTLRERGFALSPQGMPYPGAQTVRYAVSPLGTDLLVELDVEDAIATCLYGHDADGALRRKGSCSLRSGAALSLRIPTQDILVPAPEKPKVAKSAPQAGPVQLAPHAPDDAKTVDAQPVEATPRAVITAAPPSPPVHLQPPAEVWTLIEGQPIRDQMIAWGDRAGWRVIWPEGMNWMVPVTTGFTGPFRHDDGHGGDDGVMSQVIHALSAQGKTISLQLFTVNHVALVTNTGIQQ</sequence>
<keyword evidence="3" id="KW-1185">Reference proteome</keyword>
<accession>Q5HXR5</accession>
<organism evidence="2 3">
    <name type="scientific">Gluconobacter oxydans (strain 621H)</name>
    <name type="common">Gluconobacter suboxydans</name>
    <dbReference type="NCBI Taxonomy" id="290633"/>
    <lineage>
        <taxon>Bacteria</taxon>
        <taxon>Pseudomonadati</taxon>
        <taxon>Pseudomonadota</taxon>
        <taxon>Alphaproteobacteria</taxon>
        <taxon>Acetobacterales</taxon>
        <taxon>Acetobacteraceae</taxon>
        <taxon>Gluconobacter</taxon>
    </lineage>
</organism>
<evidence type="ECO:0000313" key="3">
    <source>
        <dbReference type="Proteomes" id="UP000006375"/>
    </source>
</evidence>
<dbReference type="Pfam" id="PF10671">
    <property type="entry name" value="TcpQ"/>
    <property type="match status" value="1"/>
</dbReference>